<dbReference type="OrthoDB" id="5289059at2"/>
<dbReference type="RefSeq" id="WP_008957405.1">
    <property type="nucleotide sequence ID" value="NZ_FNIV01000003.1"/>
</dbReference>
<evidence type="ECO:0000313" key="3">
    <source>
        <dbReference type="EMBL" id="SDO02119.1"/>
    </source>
</evidence>
<feature type="domain" description="Transposase IS204/IS1001/IS1096/IS1165 DDE" evidence="1">
    <location>
        <begin position="152"/>
        <end position="386"/>
    </location>
</feature>
<evidence type="ECO:0000259" key="1">
    <source>
        <dbReference type="Pfam" id="PF01610"/>
    </source>
</evidence>
<gene>
    <name evidence="3" type="ORF">SAMN04487957_10377</name>
</gene>
<dbReference type="PANTHER" id="PTHR33498">
    <property type="entry name" value="TRANSPOSASE FOR INSERTION SEQUENCE ELEMENT IS1557"/>
    <property type="match status" value="1"/>
</dbReference>
<protein>
    <submittedName>
        <fullName evidence="3">Transposase</fullName>
    </submittedName>
</protein>
<evidence type="ECO:0000313" key="4">
    <source>
        <dbReference type="Proteomes" id="UP000199075"/>
    </source>
</evidence>
<name>A0A1H0G5U6_9GAMM</name>
<dbReference type="STRING" id="419597.SAMN04487957_10377"/>
<dbReference type="Pfam" id="PF01610">
    <property type="entry name" value="DDE_Tnp_ISL3"/>
    <property type="match status" value="1"/>
</dbReference>
<dbReference type="InterPro" id="IPR047951">
    <property type="entry name" value="Transpos_ISL3"/>
</dbReference>
<dbReference type="NCBIfam" id="NF033550">
    <property type="entry name" value="transpos_ISL3"/>
    <property type="match status" value="1"/>
</dbReference>
<dbReference type="EMBL" id="FNIV01000003">
    <property type="protein sequence ID" value="SDO02119.1"/>
    <property type="molecule type" value="Genomic_DNA"/>
</dbReference>
<dbReference type="InterPro" id="IPR002560">
    <property type="entry name" value="Transposase_DDE"/>
</dbReference>
<dbReference type="Pfam" id="PF14690">
    <property type="entry name" value="Zn_ribbon_ISL3"/>
    <property type="match status" value="1"/>
</dbReference>
<keyword evidence="4" id="KW-1185">Reference proteome</keyword>
<sequence>MTSLPDNILHLPEYHVLATKMEEHDLHYQVEAPEPLACEECGVESEFVRFGKRDVAYRDLPIHGRRVTLWVVRRRYTCRACGRTFRPALPEMVDDHRMTRRLYNHVEKEAFNHPYAYVADTTGLDEKTVREIFKKKAEFLAAWHRFETPRCLGIDELYLNRRYRCILTNLEERTLLDLLPGRQQDAVTRRLMSMTERHQVEIVSMDMWKPYRRAVQAVLPQARIVVDKFHVVRMANEALEKVRKGLRKKLTSNQRRTLKGDRKILLKRAHDVSDRERLIMETWTGAFPQLLAAYEHKERFFHIWDATTRRDAEKALTAWIDDIPQGQKEVWKDLVSAISGWHEEMLTYFETDIPITNAFTESINRLAKDKNRDGRGYSFEVMRARMLYTTKHKKKVPQTKESPFLGKATMTYSMGLPEPEKNYGVDLSTFWKS</sequence>
<dbReference type="AlphaFoldDB" id="A0A1H0G5U6"/>
<organism evidence="3 4">
    <name type="scientific">Halomonas shengliensis</name>
    <dbReference type="NCBI Taxonomy" id="419597"/>
    <lineage>
        <taxon>Bacteria</taxon>
        <taxon>Pseudomonadati</taxon>
        <taxon>Pseudomonadota</taxon>
        <taxon>Gammaproteobacteria</taxon>
        <taxon>Oceanospirillales</taxon>
        <taxon>Halomonadaceae</taxon>
        <taxon>Halomonas</taxon>
    </lineage>
</organism>
<accession>A0A1H0G5U6</accession>
<dbReference type="InterPro" id="IPR029261">
    <property type="entry name" value="Transposase_Znf"/>
</dbReference>
<reference evidence="4" key="1">
    <citation type="submission" date="2016-10" db="EMBL/GenBank/DDBJ databases">
        <authorList>
            <person name="Varghese N."/>
            <person name="Submissions S."/>
        </authorList>
    </citation>
    <scope>NUCLEOTIDE SEQUENCE [LARGE SCALE GENOMIC DNA]</scope>
    <source>
        <strain evidence="4">CGMCC 1.6444</strain>
    </source>
</reference>
<evidence type="ECO:0000259" key="2">
    <source>
        <dbReference type="Pfam" id="PF14690"/>
    </source>
</evidence>
<dbReference type="Proteomes" id="UP000199075">
    <property type="component" value="Unassembled WGS sequence"/>
</dbReference>
<feature type="domain" description="Transposase IS204/IS1001/IS1096/IS1165 zinc-finger" evidence="2">
    <location>
        <begin position="36"/>
        <end position="81"/>
    </location>
</feature>
<proteinExistence type="predicted"/>
<dbReference type="PANTHER" id="PTHR33498:SF1">
    <property type="entry name" value="TRANSPOSASE FOR INSERTION SEQUENCE ELEMENT IS1557"/>
    <property type="match status" value="1"/>
</dbReference>